<organism evidence="1 2">
    <name type="scientific">Salinigranum rubrum</name>
    <dbReference type="NCBI Taxonomy" id="755307"/>
    <lineage>
        <taxon>Archaea</taxon>
        <taxon>Methanobacteriati</taxon>
        <taxon>Methanobacteriota</taxon>
        <taxon>Stenosarchaea group</taxon>
        <taxon>Halobacteria</taxon>
        <taxon>Halobacteriales</taxon>
        <taxon>Haloferacaceae</taxon>
        <taxon>Salinigranum</taxon>
    </lineage>
</organism>
<dbReference type="RefSeq" id="WP_103426427.1">
    <property type="nucleotide sequence ID" value="NZ_CP026309.1"/>
</dbReference>
<evidence type="ECO:0000313" key="1">
    <source>
        <dbReference type="EMBL" id="AUV82738.1"/>
    </source>
</evidence>
<keyword evidence="2" id="KW-1185">Reference proteome</keyword>
<dbReference type="KEGG" id="srub:C2R22_14700"/>
<dbReference type="OrthoDB" id="100846at2157"/>
<gene>
    <name evidence="1" type="ORF">C2R22_14700</name>
</gene>
<proteinExistence type="predicted"/>
<dbReference type="InterPro" id="IPR017850">
    <property type="entry name" value="Alkaline_phosphatase_core_sf"/>
</dbReference>
<dbReference type="EMBL" id="CP026309">
    <property type="protein sequence ID" value="AUV82738.1"/>
    <property type="molecule type" value="Genomic_DNA"/>
</dbReference>
<name>A0A2I8VLF2_9EURY</name>
<protein>
    <recommendedName>
        <fullName evidence="3">PglZ domain-containing protein</fullName>
    </recommendedName>
</protein>
<accession>A0A2I8VLF2</accession>
<dbReference type="Gene3D" id="3.40.720.10">
    <property type="entry name" value="Alkaline Phosphatase, subunit A"/>
    <property type="match status" value="1"/>
</dbReference>
<dbReference type="Proteomes" id="UP000236584">
    <property type="component" value="Chromosome"/>
</dbReference>
<dbReference type="AlphaFoldDB" id="A0A2I8VLF2"/>
<dbReference type="SUPFAM" id="SSF53649">
    <property type="entry name" value="Alkaline phosphatase-like"/>
    <property type="match status" value="1"/>
</dbReference>
<reference evidence="1 2" key="1">
    <citation type="submission" date="2018-01" db="EMBL/GenBank/DDBJ databases">
        <title>Complete genome sequence of Salinigranum rubrum GX10T, an extremely halophilic archaeon isolated from a marine solar saltern.</title>
        <authorList>
            <person name="Han S."/>
        </authorList>
    </citation>
    <scope>NUCLEOTIDE SEQUENCE [LARGE SCALE GENOMIC DNA]</scope>
    <source>
        <strain evidence="1 2">GX10</strain>
    </source>
</reference>
<sequence length="324" mass="36728">MPDLNVILNVIRREWNDPTWWRRVTVPFVLRQLLVRPYFRYVYDDGEGVDIAAEDWDNLLILDACRYDMFSELNTVSGRLEERRSRGSNTAEFLRRNFAGETFGDIVYVTANPQVDIRLDDPFHATVSVWETAWDEDLDTVRPEAVVDAARGTQERYPNKRLVVHFVQPHYPFIEAASENRIGAQAGMQLSRRMANDETAIADHDHVWDRLKKGEVTLDAVREAYWDNLAVTLPHVERLLDDLVGRTVVTSDHGNLLGERPSPCPLPVRLYGHPGGVYADALVRVPWLVVDGNGRKKVTTGRTTATDGTVSSDADSRLRALGYG</sequence>
<evidence type="ECO:0000313" key="2">
    <source>
        <dbReference type="Proteomes" id="UP000236584"/>
    </source>
</evidence>
<evidence type="ECO:0008006" key="3">
    <source>
        <dbReference type="Google" id="ProtNLM"/>
    </source>
</evidence>
<dbReference type="GeneID" id="35593366"/>